<keyword evidence="3" id="KW-1185">Reference proteome</keyword>
<evidence type="ECO:0000256" key="1">
    <source>
        <dbReference type="SAM" id="MobiDB-lite"/>
    </source>
</evidence>
<name>A0A1Z5SWU7_HORWE</name>
<proteinExistence type="predicted"/>
<feature type="region of interest" description="Disordered" evidence="1">
    <location>
        <begin position="216"/>
        <end position="238"/>
    </location>
</feature>
<protein>
    <submittedName>
        <fullName evidence="2">Uncharacterized protein</fullName>
    </submittedName>
</protein>
<dbReference type="InParanoid" id="A0A1Z5SWU7"/>
<dbReference type="OrthoDB" id="3934553at2759"/>
<dbReference type="EMBL" id="MUNK01000211">
    <property type="protein sequence ID" value="OTA25207.1"/>
    <property type="molecule type" value="Genomic_DNA"/>
</dbReference>
<organism evidence="2 3">
    <name type="scientific">Hortaea werneckii EXF-2000</name>
    <dbReference type="NCBI Taxonomy" id="1157616"/>
    <lineage>
        <taxon>Eukaryota</taxon>
        <taxon>Fungi</taxon>
        <taxon>Dikarya</taxon>
        <taxon>Ascomycota</taxon>
        <taxon>Pezizomycotina</taxon>
        <taxon>Dothideomycetes</taxon>
        <taxon>Dothideomycetidae</taxon>
        <taxon>Mycosphaerellales</taxon>
        <taxon>Teratosphaeriaceae</taxon>
        <taxon>Hortaea</taxon>
    </lineage>
</organism>
<comment type="caution">
    <text evidence="2">The sequence shown here is derived from an EMBL/GenBank/DDBJ whole genome shotgun (WGS) entry which is preliminary data.</text>
</comment>
<accession>A0A1Z5SWU7</accession>
<gene>
    <name evidence="2" type="ORF">BTJ68_13831</name>
</gene>
<reference evidence="2 3" key="1">
    <citation type="submission" date="2017-01" db="EMBL/GenBank/DDBJ databases">
        <title>The recent genome duplication of the halophilic yeast Hortaea werneckii: insights from long-read sequencing.</title>
        <authorList>
            <person name="Sinha S."/>
            <person name="Flibotte S."/>
            <person name="Neira M."/>
            <person name="Lenassi M."/>
            <person name="Gostincar C."/>
            <person name="Stajich J.E."/>
            <person name="Nislow C.E."/>
        </authorList>
    </citation>
    <scope>NUCLEOTIDE SEQUENCE [LARGE SCALE GENOMIC DNA]</scope>
    <source>
        <strain evidence="2 3">EXF-2000</strain>
    </source>
</reference>
<evidence type="ECO:0000313" key="2">
    <source>
        <dbReference type="EMBL" id="OTA25207.1"/>
    </source>
</evidence>
<evidence type="ECO:0000313" key="3">
    <source>
        <dbReference type="Proteomes" id="UP000194280"/>
    </source>
</evidence>
<dbReference type="Proteomes" id="UP000194280">
    <property type="component" value="Unassembled WGS sequence"/>
</dbReference>
<sequence>MLVDDHPLYHPSWDRPDPRAAELHKPPPVCLRPTVNKRHHSVCALLRLLWRTESQAVSRRDASLGFCPGDSWADYGSVRLRGSGETKLNRLGLLALLQPQLDQSALELQRLQSQVRGREAKIQRLKSPFAKERTSFHDGQAILAVKYDGNTAYFDPNKACDAARVTAEKAGELRAFTEIPSRYPSLEFRVEYYAISDAKKLINSATEEGPAIHMCRRSQHSPGLSGLHPDNQELGLSP</sequence>
<dbReference type="AlphaFoldDB" id="A0A1Z5SWU7"/>
<dbReference type="VEuPathDB" id="FungiDB:BTJ68_13831"/>